<evidence type="ECO:0000256" key="12">
    <source>
        <dbReference type="SAM" id="Phobius"/>
    </source>
</evidence>
<dbReference type="AlphaFoldDB" id="A0A834RGB1"/>
<evidence type="ECO:0000256" key="3">
    <source>
        <dbReference type="ARBA" id="ARBA00022475"/>
    </source>
</evidence>
<evidence type="ECO:0000256" key="6">
    <source>
        <dbReference type="ARBA" id="ARBA00023065"/>
    </source>
</evidence>
<keyword evidence="9" id="KW-0325">Glycoprotein</keyword>
<dbReference type="Gene3D" id="1.10.287.70">
    <property type="match status" value="1"/>
</dbReference>
<evidence type="ECO:0000256" key="4">
    <source>
        <dbReference type="ARBA" id="ARBA00022692"/>
    </source>
</evidence>
<organism evidence="14">
    <name type="scientific">Sarcoptes scabiei</name>
    <name type="common">Itch mite</name>
    <name type="synonym">Acarus scabiei</name>
    <dbReference type="NCBI Taxonomy" id="52283"/>
    <lineage>
        <taxon>Eukaryota</taxon>
        <taxon>Metazoa</taxon>
        <taxon>Ecdysozoa</taxon>
        <taxon>Arthropoda</taxon>
        <taxon>Chelicerata</taxon>
        <taxon>Arachnida</taxon>
        <taxon>Acari</taxon>
        <taxon>Acariformes</taxon>
        <taxon>Sarcoptiformes</taxon>
        <taxon>Astigmata</taxon>
        <taxon>Psoroptidia</taxon>
        <taxon>Sarcoptoidea</taxon>
        <taxon>Sarcoptidae</taxon>
        <taxon>Sarcoptinae</taxon>
        <taxon>Sarcoptes</taxon>
    </lineage>
</organism>
<dbReference type="InterPro" id="IPR052192">
    <property type="entry name" value="Insect_Ionotropic_Sensory_Rcpt"/>
</dbReference>
<evidence type="ECO:0000256" key="5">
    <source>
        <dbReference type="ARBA" id="ARBA00022989"/>
    </source>
</evidence>
<dbReference type="SUPFAM" id="SSF53850">
    <property type="entry name" value="Periplasmic binding protein-like II"/>
    <property type="match status" value="1"/>
</dbReference>
<reference evidence="16" key="1">
    <citation type="journal article" date="2020" name="PLoS Negl. Trop. Dis.">
        <title>High-quality nuclear genome for Sarcoptes scabiei-A critical resource for a neglected parasite.</title>
        <authorList>
            <person name="Korhonen P.K."/>
            <person name="Gasser R.B."/>
            <person name="Ma G."/>
            <person name="Wang T."/>
            <person name="Stroehlein A.J."/>
            <person name="Young N.D."/>
            <person name="Ang C.S."/>
            <person name="Fernando D.D."/>
            <person name="Lu H.C."/>
            <person name="Taylor S."/>
            <person name="Reynolds S.L."/>
            <person name="Mofiz E."/>
            <person name="Najaraj S.H."/>
            <person name="Gowda H."/>
            <person name="Madugundu A."/>
            <person name="Renuse S."/>
            <person name="Holt D."/>
            <person name="Pandey A."/>
            <person name="Papenfuss A.T."/>
            <person name="Fischer K."/>
        </authorList>
    </citation>
    <scope>NUCLEOTIDE SEQUENCE [LARGE SCALE GENOMIC DNA]</scope>
</reference>
<evidence type="ECO:0000313" key="16">
    <source>
        <dbReference type="Proteomes" id="UP000070412"/>
    </source>
</evidence>
<feature type="transmembrane region" description="Helical" evidence="12">
    <location>
        <begin position="147"/>
        <end position="169"/>
    </location>
</feature>
<keyword evidence="6" id="KW-0406">Ion transport</keyword>
<evidence type="ECO:0000256" key="1">
    <source>
        <dbReference type="ARBA" id="ARBA00004651"/>
    </source>
</evidence>
<reference evidence="15" key="3">
    <citation type="submission" date="2022-06" db="UniProtKB">
        <authorList>
            <consortium name="EnsemblMetazoa"/>
        </authorList>
    </citation>
    <scope>IDENTIFICATION</scope>
</reference>
<dbReference type="EnsemblMetazoa" id="SSS_8829s_mrna">
    <property type="protein sequence ID" value="KAF7492803.1"/>
    <property type="gene ID" value="SSS_8829"/>
</dbReference>
<gene>
    <name evidence="14" type="ORF">SSS_8829</name>
</gene>
<keyword evidence="7 12" id="KW-0472">Membrane</keyword>
<evidence type="ECO:0000256" key="10">
    <source>
        <dbReference type="ARBA" id="ARBA00023286"/>
    </source>
</evidence>
<accession>A0A834RGB1</accession>
<evidence type="ECO:0000259" key="13">
    <source>
        <dbReference type="Pfam" id="PF10613"/>
    </source>
</evidence>
<protein>
    <submittedName>
        <fullName evidence="14">Glutamate receptor ionotropic, kainate 4</fullName>
    </submittedName>
</protein>
<dbReference type="Pfam" id="PF10613">
    <property type="entry name" value="Lig_chan-Glu_bd"/>
    <property type="match status" value="1"/>
</dbReference>
<feature type="domain" description="Ionotropic glutamate receptor L-glutamate and glycine-binding" evidence="13">
    <location>
        <begin position="61"/>
        <end position="127"/>
    </location>
</feature>
<evidence type="ECO:0000256" key="8">
    <source>
        <dbReference type="ARBA" id="ARBA00023170"/>
    </source>
</evidence>
<dbReference type="Gene3D" id="3.40.190.10">
    <property type="entry name" value="Periplasmic binding protein-like II"/>
    <property type="match status" value="1"/>
</dbReference>
<keyword evidence="16" id="KW-1185">Reference proteome</keyword>
<evidence type="ECO:0000313" key="14">
    <source>
        <dbReference type="EMBL" id="KAF7492803.1"/>
    </source>
</evidence>
<keyword evidence="8 14" id="KW-0675">Receptor</keyword>
<keyword evidence="5 12" id="KW-1133">Transmembrane helix</keyword>
<feature type="transmembrane region" description="Helical" evidence="12">
    <location>
        <begin position="249"/>
        <end position="276"/>
    </location>
</feature>
<evidence type="ECO:0000256" key="11">
    <source>
        <dbReference type="ARBA" id="ARBA00023303"/>
    </source>
</evidence>
<evidence type="ECO:0000313" key="15">
    <source>
        <dbReference type="EnsemblMetazoa" id="KAF7492803.1"/>
    </source>
</evidence>
<sequence>MPETIKLAQQSLEVINFSSLLATSLNSSDYPRRVRIGYNNDMPYSYILPNGEMIWSLEPMIISTITNHLNISVELIDCNNVFGVRDQNGQWTGSIGKLIRKEIDMAIGGFVVTPQRESVVQFLYPHTIDNVVFATAWPDRQMDYEQLFRPFSISVWVLLSITFLLIYLLDFLTSYLNHEDRQRIALKAKQISFRTTGLSFVLNRFKNHRIAMFLQRFQLKNSAELFWISFRLLLKQPCKGMRINLWMFWTPWLICVVLMTVFYASFLCSILTFPYLKAIDSIQKLADACLSNNLLPISLDNSSLTDSIMRSREESFRIISNKLILMNSTEDAMRMVVNGRFNVQQYAMILSESSLRYYERHFGEETLYIPPVNLNSTFSTILISIPIRREFPFLKHFNRLVFILAEAGFFNHWLDRRLVLIKNLKKNFNVLPKRPRLHRCRRCQTKYQHHFTLDHLGSVFHVHFFFLTISFFIFILEVLLR</sequence>
<keyword evidence="11" id="KW-0407">Ion channel</keyword>
<keyword evidence="10" id="KW-1071">Ligand-gated ion channel</keyword>
<name>A0A834RGB1_SARSC</name>
<dbReference type="Proteomes" id="UP000070412">
    <property type="component" value="Unassembled WGS sequence"/>
</dbReference>
<comment type="subcellular location">
    <subcellularLocation>
        <location evidence="1">Cell membrane</location>
        <topology evidence="1">Multi-pass membrane protein</topology>
    </subcellularLocation>
</comment>
<dbReference type="OrthoDB" id="6501534at2759"/>
<dbReference type="PANTHER" id="PTHR42643:SF39">
    <property type="entry name" value="IONOTROPIC RECEPTOR 56A-RELATED"/>
    <property type="match status" value="1"/>
</dbReference>
<dbReference type="GO" id="GO:0005886">
    <property type="term" value="C:plasma membrane"/>
    <property type="evidence" value="ECO:0007669"/>
    <property type="project" value="UniProtKB-SubCell"/>
</dbReference>
<evidence type="ECO:0000256" key="7">
    <source>
        <dbReference type="ARBA" id="ARBA00023136"/>
    </source>
</evidence>
<dbReference type="PANTHER" id="PTHR42643">
    <property type="entry name" value="IONOTROPIC RECEPTOR 20A-RELATED"/>
    <property type="match status" value="1"/>
</dbReference>
<dbReference type="EMBL" id="WVUK01000056">
    <property type="protein sequence ID" value="KAF7492803.1"/>
    <property type="molecule type" value="Genomic_DNA"/>
</dbReference>
<dbReference type="InterPro" id="IPR019594">
    <property type="entry name" value="Glu/Gly-bd"/>
</dbReference>
<keyword evidence="2" id="KW-0813">Transport</keyword>
<proteinExistence type="predicted"/>
<evidence type="ECO:0000256" key="2">
    <source>
        <dbReference type="ARBA" id="ARBA00022448"/>
    </source>
</evidence>
<evidence type="ECO:0000256" key="9">
    <source>
        <dbReference type="ARBA" id="ARBA00023180"/>
    </source>
</evidence>
<feature type="transmembrane region" description="Helical" evidence="12">
    <location>
        <begin position="460"/>
        <end position="480"/>
    </location>
</feature>
<keyword evidence="3" id="KW-1003">Cell membrane</keyword>
<dbReference type="GO" id="GO:0015276">
    <property type="term" value="F:ligand-gated monoatomic ion channel activity"/>
    <property type="evidence" value="ECO:0007669"/>
    <property type="project" value="InterPro"/>
</dbReference>
<reference evidence="14" key="2">
    <citation type="submission" date="2020-01" db="EMBL/GenBank/DDBJ databases">
        <authorList>
            <person name="Korhonen P.K.K."/>
            <person name="Guangxu M.G."/>
            <person name="Wang T.W."/>
            <person name="Stroehlein A.J.S."/>
            <person name="Young N.D."/>
            <person name="Ang C.-S.A."/>
            <person name="Fernando D.W.F."/>
            <person name="Lu H.L."/>
            <person name="Taylor S.T."/>
            <person name="Ehtesham M.E.M."/>
            <person name="Najaraj S.H.N."/>
            <person name="Harsha G.H.G."/>
            <person name="Madugundu A.M."/>
            <person name="Renuse S.R."/>
            <person name="Holt D.H."/>
            <person name="Pandey A.P."/>
            <person name="Papenfuss A.P."/>
            <person name="Gasser R.B.G."/>
            <person name="Fischer K.F."/>
        </authorList>
    </citation>
    <scope>NUCLEOTIDE SEQUENCE</scope>
    <source>
        <strain evidence="14">SSS_KF_BRIS2020</strain>
    </source>
</reference>
<keyword evidence="4 12" id="KW-0812">Transmembrane</keyword>